<keyword evidence="2" id="KW-1185">Reference proteome</keyword>
<sequence length="305" mass="34837">MCAVYDSVIKDFQCNLSNFVHSVENMAISTKNIAQIMNHVDPSTSINKSYIALLEWSQNLFMLAERFEADFKSQLTNCIDKEIAQPESCTIRMTMGNIYEKYLFFLNHLAHSLIDIDEQSPLSASNVDCQSSASAPQNSQAALQRFRLQQQSYRRWSEANAMENNKNSESNFDINRRWSMPTSTNVNKNRMNVIPKLAGLVGQTVQQQQQLSQSSNNDSSDEWAAIQLLSLRPPIPSRPVSQMQHNLQPIQYQVRNTQPQQASRSQRQSRGELNEILILPRPNDSLFLGRCQQIAENIRGESDEY</sequence>
<evidence type="ECO:0000313" key="2">
    <source>
        <dbReference type="Proteomes" id="UP001153620"/>
    </source>
</evidence>
<name>A0A9N9WMW8_9DIPT</name>
<reference evidence="1" key="2">
    <citation type="submission" date="2022-10" db="EMBL/GenBank/DDBJ databases">
        <authorList>
            <consortium name="ENA_rothamsted_submissions"/>
            <consortium name="culmorum"/>
            <person name="King R."/>
        </authorList>
    </citation>
    <scope>NUCLEOTIDE SEQUENCE</scope>
</reference>
<dbReference type="EMBL" id="OU895877">
    <property type="protein sequence ID" value="CAG9797347.1"/>
    <property type="molecule type" value="Genomic_DNA"/>
</dbReference>
<gene>
    <name evidence="1" type="ORF">CHIRRI_LOCUS346</name>
</gene>
<dbReference type="Proteomes" id="UP001153620">
    <property type="component" value="Chromosome 1"/>
</dbReference>
<proteinExistence type="predicted"/>
<organism evidence="1 2">
    <name type="scientific">Chironomus riparius</name>
    <dbReference type="NCBI Taxonomy" id="315576"/>
    <lineage>
        <taxon>Eukaryota</taxon>
        <taxon>Metazoa</taxon>
        <taxon>Ecdysozoa</taxon>
        <taxon>Arthropoda</taxon>
        <taxon>Hexapoda</taxon>
        <taxon>Insecta</taxon>
        <taxon>Pterygota</taxon>
        <taxon>Neoptera</taxon>
        <taxon>Endopterygota</taxon>
        <taxon>Diptera</taxon>
        <taxon>Nematocera</taxon>
        <taxon>Chironomoidea</taxon>
        <taxon>Chironomidae</taxon>
        <taxon>Chironominae</taxon>
        <taxon>Chironomus</taxon>
    </lineage>
</organism>
<protein>
    <submittedName>
        <fullName evidence="1">Uncharacterized protein</fullName>
    </submittedName>
</protein>
<dbReference type="OrthoDB" id="10457602at2759"/>
<dbReference type="AlphaFoldDB" id="A0A9N9WMW8"/>
<accession>A0A9N9WMW8</accession>
<reference evidence="1" key="1">
    <citation type="submission" date="2022-01" db="EMBL/GenBank/DDBJ databases">
        <authorList>
            <person name="King R."/>
        </authorList>
    </citation>
    <scope>NUCLEOTIDE SEQUENCE</scope>
</reference>
<evidence type="ECO:0000313" key="1">
    <source>
        <dbReference type="EMBL" id="CAG9797347.1"/>
    </source>
</evidence>